<name>A0A2M8EMY0_9BACT</name>
<gene>
    <name evidence="2" type="ORF">CO057_04610</name>
</gene>
<keyword evidence="1" id="KW-0238">DNA-binding</keyword>
<evidence type="ECO:0000256" key="1">
    <source>
        <dbReference type="ARBA" id="ARBA00023125"/>
    </source>
</evidence>
<dbReference type="PANTHER" id="PTHR33449">
    <property type="entry name" value="NUCLEOID-ASSOCIATED PROTEIN YBAB"/>
    <property type="match status" value="1"/>
</dbReference>
<evidence type="ECO:0008006" key="4">
    <source>
        <dbReference type="Google" id="ProtNLM"/>
    </source>
</evidence>
<sequence>MFNKIKQIKDLRNQAKTMQAALAEIMVVGKSSGNKVMVTIDGNQKVQGVKIDENLEREKIAEGVKDAFNDASKQLQKELAAKMKDMGGLEAFKDLM</sequence>
<dbReference type="PANTHER" id="PTHR33449:SF1">
    <property type="entry name" value="NUCLEOID-ASSOCIATED PROTEIN YBAB"/>
    <property type="match status" value="1"/>
</dbReference>
<evidence type="ECO:0000313" key="2">
    <source>
        <dbReference type="EMBL" id="PJC24100.1"/>
    </source>
</evidence>
<dbReference type="InterPro" id="IPR036894">
    <property type="entry name" value="YbaB-like_sf"/>
</dbReference>
<dbReference type="EMBL" id="PFSI01000068">
    <property type="protein sequence ID" value="PJC24100.1"/>
    <property type="molecule type" value="Genomic_DNA"/>
</dbReference>
<dbReference type="Proteomes" id="UP000230251">
    <property type="component" value="Unassembled WGS sequence"/>
</dbReference>
<dbReference type="AlphaFoldDB" id="A0A2M8EMY0"/>
<dbReference type="GO" id="GO:0003677">
    <property type="term" value="F:DNA binding"/>
    <property type="evidence" value="ECO:0007669"/>
    <property type="project" value="UniProtKB-KW"/>
</dbReference>
<accession>A0A2M8EMY0</accession>
<reference evidence="3" key="1">
    <citation type="submission" date="2017-09" db="EMBL/GenBank/DDBJ databases">
        <title>Depth-based differentiation of microbial function through sediment-hosted aquifers and enrichment of novel symbionts in the deep terrestrial subsurface.</title>
        <authorList>
            <person name="Probst A.J."/>
            <person name="Ladd B."/>
            <person name="Jarett J.K."/>
            <person name="Geller-Mcgrath D.E."/>
            <person name="Sieber C.M.K."/>
            <person name="Emerson J.B."/>
            <person name="Anantharaman K."/>
            <person name="Thomas B.C."/>
            <person name="Malmstrom R."/>
            <person name="Stieglmeier M."/>
            <person name="Klingl A."/>
            <person name="Woyke T."/>
            <person name="Ryan C.M."/>
            <person name="Banfield J.F."/>
        </authorList>
    </citation>
    <scope>NUCLEOTIDE SEQUENCE [LARGE SCALE GENOMIC DNA]</scope>
</reference>
<dbReference type="Gene3D" id="3.30.1310.10">
    <property type="entry name" value="Nucleoid-associated protein YbaB-like domain"/>
    <property type="match status" value="1"/>
</dbReference>
<dbReference type="Pfam" id="PF02575">
    <property type="entry name" value="YbaB_DNA_bd"/>
    <property type="match status" value="1"/>
</dbReference>
<dbReference type="SUPFAM" id="SSF82607">
    <property type="entry name" value="YbaB-like"/>
    <property type="match status" value="1"/>
</dbReference>
<proteinExistence type="predicted"/>
<comment type="caution">
    <text evidence="2">The sequence shown here is derived from an EMBL/GenBank/DDBJ whole genome shotgun (WGS) entry which is preliminary data.</text>
</comment>
<evidence type="ECO:0000313" key="3">
    <source>
        <dbReference type="Proteomes" id="UP000230251"/>
    </source>
</evidence>
<dbReference type="InterPro" id="IPR004401">
    <property type="entry name" value="YbaB/EbfC"/>
</dbReference>
<protein>
    <recommendedName>
        <fullName evidence="4">Nucleoid-associated protein, YbaB/EbfC family</fullName>
    </recommendedName>
</protein>
<organism evidence="2 3">
    <name type="scientific">Candidatus Uhrbacteria bacterium CG_4_9_14_0_2_um_filter_41_50</name>
    <dbReference type="NCBI Taxonomy" id="1975031"/>
    <lineage>
        <taxon>Bacteria</taxon>
        <taxon>Candidatus Uhriibacteriota</taxon>
    </lineage>
</organism>